<feature type="signal peptide" evidence="2">
    <location>
        <begin position="1"/>
        <end position="26"/>
    </location>
</feature>
<protein>
    <recommendedName>
        <fullName evidence="5">Lipoprotein</fullName>
    </recommendedName>
</protein>
<evidence type="ECO:0000313" key="3">
    <source>
        <dbReference type="EMBL" id="OGL52128.1"/>
    </source>
</evidence>
<dbReference type="InterPro" id="IPR035439">
    <property type="entry name" value="UPF0145_dom_sf"/>
</dbReference>
<dbReference type="STRING" id="1817883.A3G31_06830"/>
<keyword evidence="1" id="KW-0812">Transmembrane</keyword>
<keyword evidence="1" id="KW-0472">Membrane</keyword>
<evidence type="ECO:0000313" key="4">
    <source>
        <dbReference type="Proteomes" id="UP000178082"/>
    </source>
</evidence>
<reference evidence="3 4" key="1">
    <citation type="journal article" date="2016" name="Nat. Commun.">
        <title>Thousands of microbial genomes shed light on interconnected biogeochemical processes in an aquifer system.</title>
        <authorList>
            <person name="Anantharaman K."/>
            <person name="Brown C.T."/>
            <person name="Hug L.A."/>
            <person name="Sharon I."/>
            <person name="Castelle C.J."/>
            <person name="Probst A.J."/>
            <person name="Thomas B.C."/>
            <person name="Singh A."/>
            <person name="Wilkins M.J."/>
            <person name="Karaoz U."/>
            <person name="Brodie E.L."/>
            <person name="Williams K.H."/>
            <person name="Hubbard S.S."/>
            <person name="Banfield J.F."/>
        </authorList>
    </citation>
    <scope>NUCLEOTIDE SEQUENCE [LARGE SCALE GENOMIC DNA]</scope>
</reference>
<gene>
    <name evidence="3" type="ORF">A3G31_06830</name>
</gene>
<proteinExistence type="predicted"/>
<organism evidence="3 4">
    <name type="scientific">Candidatus Schekmanbacteria bacterium RIFCSPLOWO2_12_FULL_38_15</name>
    <dbReference type="NCBI Taxonomy" id="1817883"/>
    <lineage>
        <taxon>Bacteria</taxon>
        <taxon>Candidatus Schekmaniibacteriota</taxon>
    </lineage>
</organism>
<evidence type="ECO:0000256" key="1">
    <source>
        <dbReference type="SAM" id="Phobius"/>
    </source>
</evidence>
<comment type="caution">
    <text evidence="3">The sequence shown here is derived from an EMBL/GenBank/DDBJ whole genome shotgun (WGS) entry which is preliminary data.</text>
</comment>
<name>A0A1F7SFW3_9BACT</name>
<keyword evidence="2" id="KW-0732">Signal</keyword>
<accession>A0A1F7SFW3</accession>
<sequence length="138" mass="16106">MKNIQQNRKYLRVGCMVMSMAMFLFACSFQHRVPTFGVLKSKDNIPEGSQSIGLVHAEVWRWNMWYGDDFNSSQEVFRKLEKEARKRGGNAVVDVSYRTEIHDFFLLIIFFVPFFLGWTEAHGSGTVVKFPEKPFQKN</sequence>
<evidence type="ECO:0000256" key="2">
    <source>
        <dbReference type="SAM" id="SignalP"/>
    </source>
</evidence>
<dbReference type="PROSITE" id="PS51257">
    <property type="entry name" value="PROKAR_LIPOPROTEIN"/>
    <property type="match status" value="1"/>
</dbReference>
<dbReference type="EMBL" id="MGDI01000033">
    <property type="protein sequence ID" value="OGL52128.1"/>
    <property type="molecule type" value="Genomic_DNA"/>
</dbReference>
<dbReference type="Proteomes" id="UP000178082">
    <property type="component" value="Unassembled WGS sequence"/>
</dbReference>
<feature type="transmembrane region" description="Helical" evidence="1">
    <location>
        <begin position="104"/>
        <end position="121"/>
    </location>
</feature>
<dbReference type="SUPFAM" id="SSF117782">
    <property type="entry name" value="YbjQ-like"/>
    <property type="match status" value="1"/>
</dbReference>
<keyword evidence="1" id="KW-1133">Transmembrane helix</keyword>
<dbReference type="AlphaFoldDB" id="A0A1F7SFW3"/>
<feature type="chain" id="PRO_5009532353" description="Lipoprotein" evidence="2">
    <location>
        <begin position="27"/>
        <end position="138"/>
    </location>
</feature>
<evidence type="ECO:0008006" key="5">
    <source>
        <dbReference type="Google" id="ProtNLM"/>
    </source>
</evidence>